<keyword evidence="13" id="KW-0378">Hydrolase</keyword>
<evidence type="ECO:0000259" key="12">
    <source>
        <dbReference type="SMART" id="SM00831"/>
    </source>
</evidence>
<feature type="transmembrane region" description="Helical" evidence="11">
    <location>
        <begin position="62"/>
        <end position="82"/>
    </location>
</feature>
<dbReference type="Gene3D" id="2.70.150.10">
    <property type="entry name" value="Calcium-transporting ATPase, cytoplasmic transduction domain A"/>
    <property type="match status" value="1"/>
</dbReference>
<comment type="similarity">
    <text evidence="2">Belongs to the cation transport ATPase (P-type) (TC 3.A.3) family. Type IIA subfamily.</text>
</comment>
<dbReference type="SFLD" id="SFLDS00003">
    <property type="entry name" value="Haloacid_Dehalogenase"/>
    <property type="match status" value="1"/>
</dbReference>
<reference evidence="13" key="1">
    <citation type="submission" date="2018-11" db="EMBL/GenBank/DDBJ databases">
        <authorList>
            <person name="Onetto C."/>
        </authorList>
    </citation>
    <scope>NUCLEOTIDE SEQUENCE [LARGE SCALE GENOMIC DNA]</scope>
</reference>
<feature type="domain" description="Cation-transporting P-type ATPase N-terminal" evidence="12">
    <location>
        <begin position="14"/>
        <end position="87"/>
    </location>
</feature>
<dbReference type="GO" id="GO:0005391">
    <property type="term" value="F:P-type sodium:potassium-exchanging transporter activity"/>
    <property type="evidence" value="ECO:0007669"/>
    <property type="project" value="TreeGrafter"/>
</dbReference>
<keyword evidence="7" id="KW-0460">Magnesium</keyword>
<sequence>MANDAKPSAAGGHAWHALEAEDVLARLQTSAAGLDSGAAEERLARYGPNVLPAGDRGQALRILIAQFNNPLIYVLLAATALAMATGKLVDGLVICGVVVLNAVIGFAQEFRANQAIKALSAMVPLEAAVLRDGRKQMLGSAALVPGDIVLLQSGDKVPADLRLLAVRSLKVEEAALTGESLPAEKEARAVSADTAIGDRVDMAFSGTLVTYGTGSAVVVATGAETELGRISRLLQETEKLETPLMRQLAVVGMWIAVAVAFVSAILFGIGHLRGYPVADNILAAIALAVAAIPEGLPAIVTIALAIGVQRMAHRRAIIRKLPAVETLGSTTVICSDKTGTLTRNEMTVQALWTPAGAWHLSGVGYAPEGQLQAEGVVVAAMPAAVEGLVLAGTLCNDAVIHPDQGRWQLTGDPTEGALVVAAHKLGHSAADARSRYPRLDVIPFESERQFMATLHEVPGGGQVVYIKGAPEAIVPRCSGNGDSDGENAAVMHAVRQIAQQGMRVLAFAAFTPDRPLARLEEVDVAAGLSFLGLQGMIDPPRMEAIEAVAACQSAGIAVKMITGDHHETARAIGAALGLCAAGERALSGVELGRMTEDELRAAARDHNVFARVAPEHKLRLVKALQAENHVVAMTGDGVNDAPALKQADIGIAMGITGTAVSKEAADIVLTDDNFATIKAAVEEGRRVYDNLVKALAFVLPTNLGLAFIMMAAVAFFPITEGEALLPMRPVQILWINLVAAVALALPLALEAMEPRLMERPPRDPKAPVLSTFVIARTVLVALLMAAGAVGLFLLTYGAAETAGTAAASAYAQAQTEAVTTVILFQIFYLLNCRSLKTSMFRIGLFSNLWIYAGIGTVLALQLAFIYGPFMNSVFGSAPIDAYAWLRAAAVAVVIMPLIGMEKWWRSQHDRR</sequence>
<dbReference type="GO" id="GO:1990573">
    <property type="term" value="P:potassium ion import across plasma membrane"/>
    <property type="evidence" value="ECO:0007669"/>
    <property type="project" value="TreeGrafter"/>
</dbReference>
<dbReference type="InterPro" id="IPR044492">
    <property type="entry name" value="P_typ_ATPase_HD_dom"/>
</dbReference>
<dbReference type="Proteomes" id="UP000326641">
    <property type="component" value="Unassembled WGS sequence"/>
</dbReference>
<feature type="transmembrane region" description="Helical" evidence="11">
    <location>
        <begin position="809"/>
        <end position="830"/>
    </location>
</feature>
<dbReference type="PRINTS" id="PR00119">
    <property type="entry name" value="CATATPASE"/>
</dbReference>
<keyword evidence="9 11" id="KW-1133">Transmembrane helix</keyword>
<evidence type="ECO:0000313" key="14">
    <source>
        <dbReference type="Proteomes" id="UP000326641"/>
    </source>
</evidence>
<dbReference type="PANTHER" id="PTHR43294">
    <property type="entry name" value="SODIUM/POTASSIUM-TRANSPORTING ATPASE SUBUNIT ALPHA"/>
    <property type="match status" value="1"/>
</dbReference>
<keyword evidence="3" id="KW-0597">Phosphoprotein</keyword>
<evidence type="ECO:0000256" key="2">
    <source>
        <dbReference type="ARBA" id="ARBA00005675"/>
    </source>
</evidence>
<keyword evidence="4 11" id="KW-0812">Transmembrane</keyword>
<dbReference type="GO" id="GO:0036376">
    <property type="term" value="P:sodium ion export across plasma membrane"/>
    <property type="evidence" value="ECO:0007669"/>
    <property type="project" value="TreeGrafter"/>
</dbReference>
<dbReference type="InterPro" id="IPR023299">
    <property type="entry name" value="ATPase_P-typ_cyto_dom_N"/>
</dbReference>
<feature type="transmembrane region" description="Helical" evidence="11">
    <location>
        <begin position="88"/>
        <end position="107"/>
    </location>
</feature>
<comment type="caution">
    <text evidence="13">The sequence shown here is derived from an EMBL/GenBank/DDBJ whole genome shotgun (WGS) entry which is preliminary data.</text>
</comment>
<dbReference type="GO" id="GO:0012505">
    <property type="term" value="C:endomembrane system"/>
    <property type="evidence" value="ECO:0007669"/>
    <property type="project" value="UniProtKB-SubCell"/>
</dbReference>
<feature type="transmembrane region" description="Helical" evidence="11">
    <location>
        <begin position="881"/>
        <end position="900"/>
    </location>
</feature>
<dbReference type="InterPro" id="IPR023298">
    <property type="entry name" value="ATPase_P-typ_TM_dom_sf"/>
</dbReference>
<feature type="transmembrane region" description="Helical" evidence="11">
    <location>
        <begin position="281"/>
        <end position="306"/>
    </location>
</feature>
<dbReference type="GO" id="GO:1902600">
    <property type="term" value="P:proton transmembrane transport"/>
    <property type="evidence" value="ECO:0007669"/>
    <property type="project" value="TreeGrafter"/>
</dbReference>
<dbReference type="PROSITE" id="PS00154">
    <property type="entry name" value="ATPASE_E1_E2"/>
    <property type="match status" value="1"/>
</dbReference>
<gene>
    <name evidence="13" type="primary">ctpF</name>
    <name evidence="13" type="ORF">DF3PA_220027</name>
</gene>
<dbReference type="GO" id="GO:0006883">
    <property type="term" value="P:intracellular sodium ion homeostasis"/>
    <property type="evidence" value="ECO:0007669"/>
    <property type="project" value="TreeGrafter"/>
</dbReference>
<dbReference type="EC" id="3.6.3.-" evidence="13"/>
<evidence type="ECO:0000256" key="4">
    <source>
        <dbReference type="ARBA" id="ARBA00022692"/>
    </source>
</evidence>
<dbReference type="Gene3D" id="3.40.50.1000">
    <property type="entry name" value="HAD superfamily/HAD-like"/>
    <property type="match status" value="1"/>
</dbReference>
<dbReference type="InterPro" id="IPR023214">
    <property type="entry name" value="HAD_sf"/>
</dbReference>
<feature type="transmembrane region" description="Helical" evidence="11">
    <location>
        <begin position="773"/>
        <end position="797"/>
    </location>
</feature>
<organism evidence="13 14">
    <name type="scientific">Candidatus Defluviicoccus seviourii</name>
    <dbReference type="NCBI Taxonomy" id="2565273"/>
    <lineage>
        <taxon>Bacteria</taxon>
        <taxon>Pseudomonadati</taxon>
        <taxon>Pseudomonadota</taxon>
        <taxon>Alphaproteobacteria</taxon>
        <taxon>Rhodospirillales</taxon>
        <taxon>Rhodospirillaceae</taxon>
        <taxon>Defluviicoccus</taxon>
    </lineage>
</organism>
<dbReference type="InterPro" id="IPR004014">
    <property type="entry name" value="ATPase_P-typ_cation-transptr_N"/>
</dbReference>
<proteinExistence type="inferred from homology"/>
<dbReference type="FunFam" id="2.70.150.10:FF:000160">
    <property type="entry name" value="Sarcoplasmic/endoplasmic reticulum calcium ATPase 1"/>
    <property type="match status" value="1"/>
</dbReference>
<dbReference type="FunFam" id="3.40.50.1000:FF:000028">
    <property type="entry name" value="Calcium-transporting P-type ATPase, putative"/>
    <property type="match status" value="1"/>
</dbReference>
<keyword evidence="6" id="KW-0067">ATP-binding</keyword>
<keyword evidence="8" id="KW-1278">Translocase</keyword>
<dbReference type="NCBIfam" id="TIGR01494">
    <property type="entry name" value="ATPase_P-type"/>
    <property type="match status" value="2"/>
</dbReference>
<dbReference type="Pfam" id="PF00122">
    <property type="entry name" value="E1-E2_ATPase"/>
    <property type="match status" value="1"/>
</dbReference>
<evidence type="ECO:0000256" key="6">
    <source>
        <dbReference type="ARBA" id="ARBA00022840"/>
    </source>
</evidence>
<dbReference type="PRINTS" id="PR00120">
    <property type="entry name" value="HATPASE"/>
</dbReference>
<evidence type="ECO:0000256" key="9">
    <source>
        <dbReference type="ARBA" id="ARBA00022989"/>
    </source>
</evidence>
<dbReference type="SUPFAM" id="SSF81653">
    <property type="entry name" value="Calcium ATPase, transduction domain A"/>
    <property type="match status" value="1"/>
</dbReference>
<dbReference type="Gene3D" id="1.20.1110.10">
    <property type="entry name" value="Calcium-transporting ATPase, transmembrane domain"/>
    <property type="match status" value="1"/>
</dbReference>
<evidence type="ECO:0000256" key="3">
    <source>
        <dbReference type="ARBA" id="ARBA00022553"/>
    </source>
</evidence>
<keyword evidence="10 11" id="KW-0472">Membrane</keyword>
<dbReference type="AlphaFoldDB" id="A0A564WE96"/>
<accession>A0A564WE96</accession>
<feature type="transmembrane region" description="Helical" evidence="11">
    <location>
        <begin position="694"/>
        <end position="718"/>
    </location>
</feature>
<name>A0A564WE96_9PROT</name>
<dbReference type="InterPro" id="IPR006068">
    <property type="entry name" value="ATPase_P-typ_cation-transptr_C"/>
</dbReference>
<feature type="transmembrane region" description="Helical" evidence="11">
    <location>
        <begin position="842"/>
        <end position="869"/>
    </location>
</feature>
<dbReference type="SFLD" id="SFLDG00002">
    <property type="entry name" value="C1.7:_P-type_atpase_like"/>
    <property type="match status" value="1"/>
</dbReference>
<evidence type="ECO:0000256" key="10">
    <source>
        <dbReference type="ARBA" id="ARBA00023136"/>
    </source>
</evidence>
<keyword evidence="5" id="KW-0547">Nucleotide-binding</keyword>
<dbReference type="Pfam" id="PF00689">
    <property type="entry name" value="Cation_ATPase_C"/>
    <property type="match status" value="1"/>
</dbReference>
<dbReference type="GO" id="GO:0016887">
    <property type="term" value="F:ATP hydrolysis activity"/>
    <property type="evidence" value="ECO:0007669"/>
    <property type="project" value="InterPro"/>
</dbReference>
<dbReference type="SUPFAM" id="SSF81660">
    <property type="entry name" value="Metal cation-transporting ATPase, ATP-binding domain N"/>
    <property type="match status" value="1"/>
</dbReference>
<dbReference type="Pfam" id="PF13246">
    <property type="entry name" value="Cation_ATPase"/>
    <property type="match status" value="1"/>
</dbReference>
<dbReference type="InterPro" id="IPR018303">
    <property type="entry name" value="ATPase_P-typ_P_site"/>
</dbReference>
<evidence type="ECO:0000256" key="11">
    <source>
        <dbReference type="SAM" id="Phobius"/>
    </source>
</evidence>
<dbReference type="SFLD" id="SFLDF00027">
    <property type="entry name" value="p-type_atpase"/>
    <property type="match status" value="1"/>
</dbReference>
<evidence type="ECO:0000256" key="7">
    <source>
        <dbReference type="ARBA" id="ARBA00022842"/>
    </source>
</evidence>
<comment type="subcellular location">
    <subcellularLocation>
        <location evidence="1">Endomembrane system</location>
        <topology evidence="1">Multi-pass membrane protein</topology>
    </subcellularLocation>
</comment>
<dbReference type="InterPro" id="IPR059000">
    <property type="entry name" value="ATPase_P-type_domA"/>
</dbReference>
<dbReference type="Gene3D" id="3.40.1110.10">
    <property type="entry name" value="Calcium-transporting ATPase, cytoplasmic domain N"/>
    <property type="match status" value="1"/>
</dbReference>
<evidence type="ECO:0000256" key="5">
    <source>
        <dbReference type="ARBA" id="ARBA00022741"/>
    </source>
</evidence>
<feature type="transmembrane region" description="Helical" evidence="11">
    <location>
        <begin position="248"/>
        <end position="269"/>
    </location>
</feature>
<feature type="transmembrane region" description="Helical" evidence="11">
    <location>
        <begin position="730"/>
        <end position="752"/>
    </location>
</feature>
<protein>
    <submittedName>
        <fullName evidence="13">Cation-transporting ATPase F</fullName>
        <ecNumber evidence="13">3.6.3.-</ecNumber>
    </submittedName>
</protein>
<dbReference type="InterPro" id="IPR050510">
    <property type="entry name" value="Cation_transp_ATPase_P-type"/>
</dbReference>
<dbReference type="GO" id="GO:0005886">
    <property type="term" value="C:plasma membrane"/>
    <property type="evidence" value="ECO:0007669"/>
    <property type="project" value="TreeGrafter"/>
</dbReference>
<dbReference type="SUPFAM" id="SSF81665">
    <property type="entry name" value="Calcium ATPase, transmembrane domain M"/>
    <property type="match status" value="1"/>
</dbReference>
<dbReference type="SUPFAM" id="SSF56784">
    <property type="entry name" value="HAD-like"/>
    <property type="match status" value="1"/>
</dbReference>
<dbReference type="InterPro" id="IPR008250">
    <property type="entry name" value="ATPase_P-typ_transduc_dom_A_sf"/>
</dbReference>
<keyword evidence="14" id="KW-1185">Reference proteome</keyword>
<dbReference type="InterPro" id="IPR036412">
    <property type="entry name" value="HAD-like_sf"/>
</dbReference>
<dbReference type="PANTHER" id="PTHR43294:SF20">
    <property type="entry name" value="P-TYPE ATPASE"/>
    <property type="match status" value="1"/>
</dbReference>
<dbReference type="SMART" id="SM00831">
    <property type="entry name" value="Cation_ATPase_N"/>
    <property type="match status" value="1"/>
</dbReference>
<dbReference type="Pfam" id="PF00690">
    <property type="entry name" value="Cation_ATPase_N"/>
    <property type="match status" value="1"/>
</dbReference>
<evidence type="ECO:0000256" key="8">
    <source>
        <dbReference type="ARBA" id="ARBA00022967"/>
    </source>
</evidence>
<evidence type="ECO:0000313" key="13">
    <source>
        <dbReference type="EMBL" id="VUX46469.1"/>
    </source>
</evidence>
<dbReference type="FunFam" id="3.40.50.1000:FF:000001">
    <property type="entry name" value="Phospholipid-transporting ATPase IC"/>
    <property type="match status" value="1"/>
</dbReference>
<evidence type="ECO:0000256" key="1">
    <source>
        <dbReference type="ARBA" id="ARBA00004127"/>
    </source>
</evidence>
<dbReference type="GO" id="GO:0005524">
    <property type="term" value="F:ATP binding"/>
    <property type="evidence" value="ECO:0007669"/>
    <property type="project" value="UniProtKB-KW"/>
</dbReference>
<dbReference type="GO" id="GO:0030007">
    <property type="term" value="P:intracellular potassium ion homeostasis"/>
    <property type="evidence" value="ECO:0007669"/>
    <property type="project" value="TreeGrafter"/>
</dbReference>
<dbReference type="EMBL" id="UXAT02000015">
    <property type="protein sequence ID" value="VUX46469.1"/>
    <property type="molecule type" value="Genomic_DNA"/>
</dbReference>
<dbReference type="InterPro" id="IPR001757">
    <property type="entry name" value="P_typ_ATPase"/>
</dbReference>